<dbReference type="SUPFAM" id="SSF53756">
    <property type="entry name" value="UDP-Glycosyltransferase/glycogen phosphorylase"/>
    <property type="match status" value="1"/>
</dbReference>
<keyword evidence="1" id="KW-0808">Transferase</keyword>
<dbReference type="Gene3D" id="3.40.50.2000">
    <property type="entry name" value="Glycogen Phosphorylase B"/>
    <property type="match status" value="1"/>
</dbReference>
<comment type="caution">
    <text evidence="1">The sequence shown here is derived from an EMBL/GenBank/DDBJ whole genome shotgun (WGS) entry which is preliminary data.</text>
</comment>
<evidence type="ECO:0000313" key="2">
    <source>
        <dbReference type="Proteomes" id="UP001224775"/>
    </source>
</evidence>
<dbReference type="AlphaFoldDB" id="A0AAD8XUI8"/>
<protein>
    <submittedName>
        <fullName evidence="1">Beta-1,4-mannosyl-glycoprotein 4-beta-N-acetylglucosaminyltransferase</fullName>
        <ecNumber evidence="1">2.4.1.144</ecNumber>
    </submittedName>
</protein>
<dbReference type="Pfam" id="PF13692">
    <property type="entry name" value="Glyco_trans_1_4"/>
    <property type="match status" value="1"/>
</dbReference>
<evidence type="ECO:0000313" key="1">
    <source>
        <dbReference type="EMBL" id="KAK1733967.1"/>
    </source>
</evidence>
<dbReference type="EC" id="2.4.1.144" evidence="1"/>
<dbReference type="Proteomes" id="UP001224775">
    <property type="component" value="Unassembled WGS sequence"/>
</dbReference>
<gene>
    <name evidence="1" type="ORF">QTG54_015225</name>
</gene>
<dbReference type="EMBL" id="JATAAI010000042">
    <property type="protein sequence ID" value="KAK1733967.1"/>
    <property type="molecule type" value="Genomic_DNA"/>
</dbReference>
<keyword evidence="2" id="KW-1185">Reference proteome</keyword>
<organism evidence="1 2">
    <name type="scientific">Skeletonema marinoi</name>
    <dbReference type="NCBI Taxonomy" id="267567"/>
    <lineage>
        <taxon>Eukaryota</taxon>
        <taxon>Sar</taxon>
        <taxon>Stramenopiles</taxon>
        <taxon>Ochrophyta</taxon>
        <taxon>Bacillariophyta</taxon>
        <taxon>Coscinodiscophyceae</taxon>
        <taxon>Thalassiosirophycidae</taxon>
        <taxon>Thalassiosirales</taxon>
        <taxon>Skeletonemataceae</taxon>
        <taxon>Skeletonema</taxon>
        <taxon>Skeletonema marinoi-dohrnii complex</taxon>
    </lineage>
</organism>
<reference evidence="1" key="1">
    <citation type="submission" date="2023-06" db="EMBL/GenBank/DDBJ databases">
        <title>Survivors Of The Sea: Transcriptome response of Skeletonema marinoi to long-term dormancy.</title>
        <authorList>
            <person name="Pinder M.I.M."/>
            <person name="Kourtchenko O."/>
            <person name="Robertson E.K."/>
            <person name="Larsson T."/>
            <person name="Maumus F."/>
            <person name="Osuna-Cruz C.M."/>
            <person name="Vancaester E."/>
            <person name="Stenow R."/>
            <person name="Vandepoele K."/>
            <person name="Ploug H."/>
            <person name="Bruchert V."/>
            <person name="Godhe A."/>
            <person name="Topel M."/>
        </authorList>
    </citation>
    <scope>NUCLEOTIDE SEQUENCE</scope>
    <source>
        <strain evidence="1">R05AC</strain>
    </source>
</reference>
<accession>A0AAD8XUI8</accession>
<dbReference type="GO" id="GO:0003830">
    <property type="term" value="F:beta-1,4-mannosylglycoprotein 4-beta-N-acetylglucosaminyltransferase activity"/>
    <property type="evidence" value="ECO:0007669"/>
    <property type="project" value="UniProtKB-EC"/>
</dbReference>
<sequence>MIFNRSFLASTRRRPWTSLDISIKRRLSSSSSATEATSILFLSPTSWPEPNATAAGIRTVSLLNHFATRFDSVHFGCGAPMKESMTRFANNVHWHHIKPNRTDDMTNLLQHIQHTHGTIRAVVFDRFYAEEAYSFRIREQCPNALRILDMQDVHSLRIGRQQLVKEIDQREANNNMATQLIDEVMKFDPSTHEWAQDLPQAKKAHNTLLRELASIHRSDLVLVCSSSEMNMLKQPSWNIAPWKLISAPFFQKSVEQDMTKSYEERSDFVSIGGFKHPPNVDSVRLLRRIWPRIRSRLPDAKLHVYGAYPTNEIRSMHDEKLGFYVHGHVEDIKEALLQRRVLLAPLRFGAGIKGKIVDSWGYGLPVVTTSVGAEGMMTTDAIASDDWGGLIVSNEDEFVEAAVNLYTTKELWEYSQNRAIVLLNSLFNKEQNLQVIDEALSDAMMNLGQRRKRDITSQLLWHQSNRSTEYFSKWIELKEVK</sequence>
<proteinExistence type="predicted"/>
<name>A0AAD8XUI8_9STRA</name>
<keyword evidence="1" id="KW-0328">Glycosyltransferase</keyword>